<name>A0ABY7HSE4_9GAMM</name>
<protein>
    <submittedName>
        <fullName evidence="1">Uncharacterized protein</fullName>
    </submittedName>
</protein>
<gene>
    <name evidence="1" type="ORF">O1V66_05320</name>
</gene>
<keyword evidence="2" id="KW-1185">Reference proteome</keyword>
<dbReference type="Proteomes" id="UP001164712">
    <property type="component" value="Chromosome"/>
</dbReference>
<organism evidence="1 2">
    <name type="scientific">Rouxiella chamberiensis</name>
    <dbReference type="NCBI Taxonomy" id="1513468"/>
    <lineage>
        <taxon>Bacteria</taxon>
        <taxon>Pseudomonadati</taxon>
        <taxon>Pseudomonadota</taxon>
        <taxon>Gammaproteobacteria</taxon>
        <taxon>Enterobacterales</taxon>
        <taxon>Yersiniaceae</taxon>
        <taxon>Rouxiella</taxon>
    </lineage>
</organism>
<evidence type="ECO:0000313" key="1">
    <source>
        <dbReference type="EMBL" id="WAT02095.1"/>
    </source>
</evidence>
<reference evidence="1" key="1">
    <citation type="submission" date="2022-12" db="EMBL/GenBank/DDBJ databases">
        <title>Complete genome sequence of an Australian strain of Rouxiella badensis DAR84756 and resolution of the R. badensis DSM100043 and R. chamberiensis DSM28324 genomes.</title>
        <authorList>
            <person name="Paul S."/>
            <person name="Anderson P.J."/>
            <person name="Maynard G."/>
            <person name="Dyall-Smith M."/>
            <person name="Kudinha T."/>
        </authorList>
    </citation>
    <scope>NUCLEOTIDE SEQUENCE</scope>
    <source>
        <strain evidence="1">DSM 28324</strain>
    </source>
</reference>
<proteinExistence type="predicted"/>
<dbReference type="RefSeq" id="WP_269128184.1">
    <property type="nucleotide sequence ID" value="NZ_CP114058.1"/>
</dbReference>
<evidence type="ECO:0000313" key="2">
    <source>
        <dbReference type="Proteomes" id="UP001164712"/>
    </source>
</evidence>
<sequence length="253" mass="28522">MSGIFLFRFNKPSTKLSPTMAIFCFSSIDLHLLIKEIKEDIVKNLVPNEVLIFGFGINEDQKSRLLADQLFNQEFESYIGSTSSKIQFLNVDSDGVLREITTKKIYSYRDELLQAGSNEIFKKRKGVITSTQTYHFSKPSGDHCDKFIRASNLFTSSVEVTFLAIGLLGSIVSTLKKVYVDTSSISFLVSTALHLSNKFTSSTPVIESFESYSSLNQPFNFIRDKNHLVIISATTSGGLARTLEKRKKYHRII</sequence>
<dbReference type="EMBL" id="CP114058">
    <property type="protein sequence ID" value="WAT02095.1"/>
    <property type="molecule type" value="Genomic_DNA"/>
</dbReference>
<accession>A0ABY7HSE4</accession>